<reference evidence="8" key="1">
    <citation type="journal article" date="2019" name="Int. J. Syst. Evol. Microbiol.">
        <title>The Global Catalogue of Microorganisms (GCM) 10K type strain sequencing project: providing services to taxonomists for standard genome sequencing and annotation.</title>
        <authorList>
            <consortium name="The Broad Institute Genomics Platform"/>
            <consortium name="The Broad Institute Genome Sequencing Center for Infectious Disease"/>
            <person name="Wu L."/>
            <person name="Ma J."/>
        </authorList>
    </citation>
    <scope>NUCLEOTIDE SEQUENCE [LARGE SCALE GENOMIC DNA]</scope>
    <source>
        <strain evidence="8">CGMCC 1.12989</strain>
    </source>
</reference>
<name>A0ABV8RS83_9SPHN</name>
<comment type="caution">
    <text evidence="7">The sequence shown here is derived from an EMBL/GenBank/DDBJ whole genome shotgun (WGS) entry which is preliminary data.</text>
</comment>
<proteinExistence type="predicted"/>
<evidence type="ECO:0000256" key="2">
    <source>
        <dbReference type="ARBA" id="ARBA00022692"/>
    </source>
</evidence>
<feature type="domain" description="TonB C-terminal" evidence="6">
    <location>
        <begin position="38"/>
        <end position="134"/>
    </location>
</feature>
<accession>A0ABV8RS83</accession>
<dbReference type="RefSeq" id="WP_379539180.1">
    <property type="nucleotide sequence ID" value="NZ_JBHSDR010000006.1"/>
</dbReference>
<feature type="chain" id="PRO_5046084922" evidence="5">
    <location>
        <begin position="22"/>
        <end position="167"/>
    </location>
</feature>
<keyword evidence="5" id="KW-0732">Signal</keyword>
<dbReference type="Pfam" id="PF03544">
    <property type="entry name" value="TonB_C"/>
    <property type="match status" value="1"/>
</dbReference>
<evidence type="ECO:0000259" key="6">
    <source>
        <dbReference type="PROSITE" id="PS52015"/>
    </source>
</evidence>
<evidence type="ECO:0000256" key="4">
    <source>
        <dbReference type="ARBA" id="ARBA00023136"/>
    </source>
</evidence>
<evidence type="ECO:0000256" key="1">
    <source>
        <dbReference type="ARBA" id="ARBA00004167"/>
    </source>
</evidence>
<evidence type="ECO:0000256" key="3">
    <source>
        <dbReference type="ARBA" id="ARBA00022989"/>
    </source>
</evidence>
<evidence type="ECO:0000256" key="5">
    <source>
        <dbReference type="SAM" id="SignalP"/>
    </source>
</evidence>
<dbReference type="InterPro" id="IPR037682">
    <property type="entry name" value="TonB_C"/>
</dbReference>
<dbReference type="Gene3D" id="3.30.1150.10">
    <property type="match status" value="1"/>
</dbReference>
<dbReference type="EMBL" id="JBHSDR010000006">
    <property type="protein sequence ID" value="MFC4295715.1"/>
    <property type="molecule type" value="Genomic_DNA"/>
</dbReference>
<protein>
    <submittedName>
        <fullName evidence="7">Energy transducer TonB</fullName>
    </submittedName>
</protein>
<dbReference type="Proteomes" id="UP001595828">
    <property type="component" value="Unassembled WGS sequence"/>
</dbReference>
<dbReference type="InterPro" id="IPR006260">
    <property type="entry name" value="TonB/TolA_C"/>
</dbReference>
<dbReference type="NCBIfam" id="TIGR01352">
    <property type="entry name" value="tonB_Cterm"/>
    <property type="match status" value="1"/>
</dbReference>
<keyword evidence="2" id="KW-0812">Transmembrane</keyword>
<dbReference type="PROSITE" id="PS52015">
    <property type="entry name" value="TONB_CTD"/>
    <property type="match status" value="1"/>
</dbReference>
<evidence type="ECO:0000313" key="7">
    <source>
        <dbReference type="EMBL" id="MFC4295715.1"/>
    </source>
</evidence>
<keyword evidence="4" id="KW-0472">Membrane</keyword>
<comment type="subcellular location">
    <subcellularLocation>
        <location evidence="1">Membrane</location>
        <topology evidence="1">Single-pass membrane protein</topology>
    </subcellularLocation>
</comment>
<evidence type="ECO:0000313" key="8">
    <source>
        <dbReference type="Proteomes" id="UP001595828"/>
    </source>
</evidence>
<keyword evidence="3" id="KW-1133">Transmembrane helix</keyword>
<feature type="signal peptide" evidence="5">
    <location>
        <begin position="1"/>
        <end position="21"/>
    </location>
</feature>
<sequence length="167" mass="17925">MKLTALVALCAIPAVCVPSAAKEVHPVIVTGHMNSIAQWSNGMTDKINRNLDFPYEASERTADGIVSVAFRCSDEGLPAALKVVRKSGDSRLDRAALRAISRVSTMHPLPVGVGPGQKFQANIIFASSQGEYDRQLRKLRTDVAKANRAMDADDGTLVLNVTPNPRG</sequence>
<keyword evidence="8" id="KW-1185">Reference proteome</keyword>
<dbReference type="SUPFAM" id="SSF74653">
    <property type="entry name" value="TolA/TonB C-terminal domain"/>
    <property type="match status" value="1"/>
</dbReference>
<gene>
    <name evidence="7" type="ORF">ACFO0A_11685</name>
</gene>
<organism evidence="7 8">
    <name type="scientific">Novosphingobium tardum</name>
    <dbReference type="NCBI Taxonomy" id="1538021"/>
    <lineage>
        <taxon>Bacteria</taxon>
        <taxon>Pseudomonadati</taxon>
        <taxon>Pseudomonadota</taxon>
        <taxon>Alphaproteobacteria</taxon>
        <taxon>Sphingomonadales</taxon>
        <taxon>Sphingomonadaceae</taxon>
        <taxon>Novosphingobium</taxon>
    </lineage>
</organism>